<dbReference type="STRING" id="1209962.L0PBZ9"/>
<evidence type="ECO:0000259" key="1">
    <source>
        <dbReference type="PROSITE" id="PS51382"/>
    </source>
</evidence>
<organism evidence="3">
    <name type="scientific">Pneumocystis jirovecii</name>
    <name type="common">Human pneumocystis pneumonia agent</name>
    <dbReference type="NCBI Taxonomy" id="42068"/>
    <lineage>
        <taxon>Eukaryota</taxon>
        <taxon>Fungi</taxon>
        <taxon>Dikarya</taxon>
        <taxon>Ascomycota</taxon>
        <taxon>Taphrinomycotina</taxon>
        <taxon>Pneumocystomycetes</taxon>
        <taxon>Pneumocystaceae</taxon>
        <taxon>Pneumocystis</taxon>
    </lineage>
</organism>
<dbReference type="PROSITE" id="PS51382">
    <property type="entry name" value="SPX"/>
    <property type="match status" value="1"/>
</dbReference>
<proteinExistence type="predicted"/>
<reference evidence="2 3" key="1">
    <citation type="journal article" date="2012" name="MBio">
        <title>De novo assembly of the Pneumocystis jirovecii genome from a single bronchoalveolar lavage fluid specimen from a patient.</title>
        <authorList>
            <person name="Cisse O.H."/>
            <person name="Pagni M."/>
            <person name="Hauser P.M."/>
        </authorList>
    </citation>
    <scope>NUCLEOTIDE SEQUENCE [LARGE SCALE GENOMIC DNA]</scope>
    <source>
        <strain evidence="2 3">SE8</strain>
    </source>
</reference>
<protein>
    <recommendedName>
        <fullName evidence="1">SPX domain-containing protein</fullName>
    </recommendedName>
</protein>
<comment type="caution">
    <text evidence="2">The sequence shown here is derived from an EMBL/GenBank/DDBJ whole genome shotgun (WGS) entry which is preliminary data.</text>
</comment>
<sequence>MKFGKQLILRAADPKWSQYYLDYKMFKKFIRISYEELKNNNYDTKISRNIHQEFYKRLTQELEKIDNRYNVIEKKASESLKILDESWKDEMSDGERKSLLQVITALEELQEYVQINMAAIQKIKKKFDKNFK</sequence>
<dbReference type="CDD" id="cd14447">
    <property type="entry name" value="SPX"/>
    <property type="match status" value="1"/>
</dbReference>
<dbReference type="InterPro" id="IPR004331">
    <property type="entry name" value="SPX_dom"/>
</dbReference>
<dbReference type="Proteomes" id="UP000010422">
    <property type="component" value="Unassembled WGS sequence"/>
</dbReference>
<dbReference type="VEuPathDB" id="FungiDB:PNEJI1_001818"/>
<dbReference type="EMBL" id="CAKM01000202">
    <property type="protein sequence ID" value="CCJ29629.1"/>
    <property type="molecule type" value="Genomic_DNA"/>
</dbReference>
<dbReference type="InParanoid" id="L0PBZ9"/>
<dbReference type="AlphaFoldDB" id="L0PBZ9"/>
<accession>L0PBZ9</accession>
<name>L0PBZ9_PNEJI</name>
<evidence type="ECO:0000313" key="2">
    <source>
        <dbReference type="EMBL" id="CCJ29629.1"/>
    </source>
</evidence>
<gene>
    <name evidence="2" type="ORF">PNEJI1_001818</name>
</gene>
<evidence type="ECO:0000313" key="3">
    <source>
        <dbReference type="Proteomes" id="UP000010422"/>
    </source>
</evidence>
<feature type="domain" description="SPX" evidence="1">
    <location>
        <begin position="1"/>
        <end position="132"/>
    </location>
</feature>